<evidence type="ECO:0000259" key="4">
    <source>
        <dbReference type="PROSITE" id="PS01124"/>
    </source>
</evidence>
<evidence type="ECO:0000256" key="2">
    <source>
        <dbReference type="ARBA" id="ARBA00023125"/>
    </source>
</evidence>
<evidence type="ECO:0000313" key="5">
    <source>
        <dbReference type="EMBL" id="CAG5072572.1"/>
    </source>
</evidence>
<dbReference type="InterPro" id="IPR018062">
    <property type="entry name" value="HTH_AraC-typ_CS"/>
</dbReference>
<dbReference type="PANTHER" id="PTHR43280:SF28">
    <property type="entry name" value="HTH-TYPE TRANSCRIPTIONAL ACTIVATOR RHAS"/>
    <property type="match status" value="1"/>
</dbReference>
<reference evidence="5 6" key="1">
    <citation type="submission" date="2021-04" db="EMBL/GenBank/DDBJ databases">
        <authorList>
            <person name="Rodrigo-Torres L."/>
            <person name="Arahal R. D."/>
            <person name="Lucena T."/>
        </authorList>
    </citation>
    <scope>NUCLEOTIDE SEQUENCE [LARGE SCALE GENOMIC DNA]</scope>
    <source>
        <strain evidence="5 6">CECT 9623</strain>
    </source>
</reference>
<dbReference type="InterPro" id="IPR009057">
    <property type="entry name" value="Homeodomain-like_sf"/>
</dbReference>
<protein>
    <submittedName>
        <fullName evidence="5">HTH-type transcriptional activator RhaR</fullName>
    </submittedName>
</protein>
<organism evidence="5 6">
    <name type="scientific">Dyadobacter linearis</name>
    <dbReference type="NCBI Taxonomy" id="2823330"/>
    <lineage>
        <taxon>Bacteria</taxon>
        <taxon>Pseudomonadati</taxon>
        <taxon>Bacteroidota</taxon>
        <taxon>Cytophagia</taxon>
        <taxon>Cytophagales</taxon>
        <taxon>Spirosomataceae</taxon>
        <taxon>Dyadobacter</taxon>
    </lineage>
</organism>
<dbReference type="Gene3D" id="2.60.120.10">
    <property type="entry name" value="Jelly Rolls"/>
    <property type="match status" value="1"/>
</dbReference>
<keyword evidence="2" id="KW-0238">DNA-binding</keyword>
<dbReference type="Pfam" id="PF12833">
    <property type="entry name" value="HTH_18"/>
    <property type="match status" value="1"/>
</dbReference>
<keyword evidence="3" id="KW-0804">Transcription</keyword>
<dbReference type="PANTHER" id="PTHR43280">
    <property type="entry name" value="ARAC-FAMILY TRANSCRIPTIONAL REGULATOR"/>
    <property type="match status" value="1"/>
</dbReference>
<dbReference type="PROSITE" id="PS01124">
    <property type="entry name" value="HTH_ARAC_FAMILY_2"/>
    <property type="match status" value="1"/>
</dbReference>
<dbReference type="SMART" id="SM00342">
    <property type="entry name" value="HTH_ARAC"/>
    <property type="match status" value="1"/>
</dbReference>
<proteinExistence type="predicted"/>
<evidence type="ECO:0000256" key="1">
    <source>
        <dbReference type="ARBA" id="ARBA00023015"/>
    </source>
</evidence>
<evidence type="ECO:0000313" key="6">
    <source>
        <dbReference type="Proteomes" id="UP000679725"/>
    </source>
</evidence>
<dbReference type="InterPro" id="IPR018060">
    <property type="entry name" value="HTH_AraC"/>
</dbReference>
<keyword evidence="1" id="KW-0805">Transcription regulation</keyword>
<dbReference type="SUPFAM" id="SSF46689">
    <property type="entry name" value="Homeodomain-like"/>
    <property type="match status" value="2"/>
</dbReference>
<name>A0ABM8UV48_9BACT</name>
<comment type="caution">
    <text evidence="5">The sequence shown here is derived from an EMBL/GenBank/DDBJ whole genome shotgun (WGS) entry which is preliminary data.</text>
</comment>
<gene>
    <name evidence="5" type="primary">rhaR_11</name>
    <name evidence="5" type="ORF">DYBT9623_04199</name>
</gene>
<dbReference type="Proteomes" id="UP000679725">
    <property type="component" value="Unassembled WGS sequence"/>
</dbReference>
<dbReference type="SUPFAM" id="SSF51215">
    <property type="entry name" value="Regulatory protein AraC"/>
    <property type="match status" value="1"/>
</dbReference>
<dbReference type="Pfam" id="PF02311">
    <property type="entry name" value="AraC_binding"/>
    <property type="match status" value="1"/>
</dbReference>
<accession>A0ABM8UV48</accession>
<sequence length="277" mass="32414">MHMKRYTLHEPFSIYHFEADMWQHSVHKHTYFEIIFILNGSGLHHINGHAYEYVSGDVFLLGPEDFHHFEISEITEFCFVRFHETVEKQQPEAAWQPIIKTLLSTSSQSSNSIVTDKNEKQKLLHLLAVLEAECANEKSAYFDMVRDNILRSMLLVLARNLFSHSPASEAKKYSVEAILMYVRQHIFEPECLTIAHLARQFNYAPAYISLFFKRHTGESLKQYIIRSKVRIIESRLLYSKRSLTEIADEFGYTDESHLCRQFRKYAGVSPASFRQRG</sequence>
<dbReference type="InterPro" id="IPR014710">
    <property type="entry name" value="RmlC-like_jellyroll"/>
</dbReference>
<dbReference type="Gene3D" id="1.10.10.60">
    <property type="entry name" value="Homeodomain-like"/>
    <property type="match status" value="2"/>
</dbReference>
<dbReference type="PROSITE" id="PS00041">
    <property type="entry name" value="HTH_ARAC_FAMILY_1"/>
    <property type="match status" value="1"/>
</dbReference>
<keyword evidence="6" id="KW-1185">Reference proteome</keyword>
<dbReference type="EMBL" id="CAJRAU010000006">
    <property type="protein sequence ID" value="CAG5072572.1"/>
    <property type="molecule type" value="Genomic_DNA"/>
</dbReference>
<dbReference type="InterPro" id="IPR037923">
    <property type="entry name" value="HTH-like"/>
</dbReference>
<evidence type="ECO:0000256" key="3">
    <source>
        <dbReference type="ARBA" id="ARBA00023163"/>
    </source>
</evidence>
<dbReference type="InterPro" id="IPR003313">
    <property type="entry name" value="AraC-bd"/>
</dbReference>
<feature type="domain" description="HTH araC/xylS-type" evidence="4">
    <location>
        <begin position="176"/>
        <end position="276"/>
    </location>
</feature>